<comment type="subcellular location">
    <subcellularLocation>
        <location evidence="2">Cytoplasm</location>
    </subcellularLocation>
</comment>
<comment type="similarity">
    <text evidence="1">Belongs to the MurCDEF family. MurE subfamily.</text>
</comment>
<dbReference type="InterPro" id="IPR005761">
    <property type="entry name" value="UDP-N-AcMur-Glu-dNH2Pim_ligase"/>
</dbReference>
<keyword evidence="2" id="KW-0131">Cell cycle</keyword>
<protein>
    <recommendedName>
        <fullName evidence="7">UDP-N-acetylmuramoyl-L-alanyl-D-glutamate--2, 6-diaminopimelate ligase</fullName>
    </recommendedName>
</protein>
<dbReference type="InterPro" id="IPR013221">
    <property type="entry name" value="Mur_ligase_cen"/>
</dbReference>
<keyword evidence="2" id="KW-0573">Peptidoglycan synthesis</keyword>
<dbReference type="NCBIfam" id="TIGR01085">
    <property type="entry name" value="murE"/>
    <property type="match status" value="1"/>
</dbReference>
<dbReference type="Pfam" id="PF08245">
    <property type="entry name" value="Mur_ligase_M"/>
    <property type="match status" value="1"/>
</dbReference>
<dbReference type="PANTHER" id="PTHR23135:SF4">
    <property type="entry name" value="UDP-N-ACETYLMURAMOYL-L-ALANYL-D-GLUTAMATE--2,6-DIAMINOPIMELATE LIGASE MURE HOMOLOG, CHLOROPLASTIC"/>
    <property type="match status" value="1"/>
</dbReference>
<proteinExistence type="inferred from homology"/>
<dbReference type="GO" id="GO:0071555">
    <property type="term" value="P:cell wall organization"/>
    <property type="evidence" value="ECO:0007669"/>
    <property type="project" value="UniProtKB-KW"/>
</dbReference>
<name>A0A2H0TF42_9BACT</name>
<dbReference type="InterPro" id="IPR036615">
    <property type="entry name" value="Mur_ligase_C_dom_sf"/>
</dbReference>
<evidence type="ECO:0000259" key="4">
    <source>
        <dbReference type="Pfam" id="PF08245"/>
    </source>
</evidence>
<dbReference type="GO" id="GO:0051301">
    <property type="term" value="P:cell division"/>
    <property type="evidence" value="ECO:0007669"/>
    <property type="project" value="UniProtKB-KW"/>
</dbReference>
<evidence type="ECO:0000256" key="2">
    <source>
        <dbReference type="RuleBase" id="RU004135"/>
    </source>
</evidence>
<sequence>MNEQNNMVRGSFSGKIKSLIKSFIPAPLFKLFEPAYHYFLALVASLIYGLPSRKLIVIGVTGTTGKTTVVELIRHIFNKNGILTASASSLNFCIGEDCEKNDLKMTMPGRFRLQKFIKKALLRGATHIVIEVTSQGVLQSRNCGINFDYAVFTNIAPEHIEAHGGFEKYRNAKLEFFRHTSAGRSKKIKGYVIKKRAIVNGDDPSFELFLDFPFDIKKTFSVKNFPYYNPMSGDFNKANVSAAAKVAEEEGLGLYKINEALHSFSGVPGRMEFIQKEPFLVVVDYAHTPGGLQRVYEAVSGEEHKINKMICVLGAAGGGRDKWKRPEMGRIAAQSCDEVILTNEDPYDEDPAKILGDIAGGFSLTSNKQFIVPKKIISREEAIRRAIALAEKGDVVVITGKGAEPWIMGPKGTKTPWDDRAVVKKELEKIKK</sequence>
<dbReference type="Proteomes" id="UP000229383">
    <property type="component" value="Unassembled WGS sequence"/>
</dbReference>
<dbReference type="SUPFAM" id="SSF53623">
    <property type="entry name" value="MurD-like peptide ligases, catalytic domain"/>
    <property type="match status" value="1"/>
</dbReference>
<dbReference type="GO" id="GO:0009252">
    <property type="term" value="P:peptidoglycan biosynthetic process"/>
    <property type="evidence" value="ECO:0007669"/>
    <property type="project" value="UniProtKB-UniPathway"/>
</dbReference>
<organism evidence="5 6">
    <name type="scientific">Candidatus Niyogibacteria bacterium CG10_big_fil_rev_8_21_14_0_10_42_19</name>
    <dbReference type="NCBI Taxonomy" id="1974725"/>
    <lineage>
        <taxon>Bacteria</taxon>
        <taxon>Candidatus Niyogiibacteriota</taxon>
    </lineage>
</organism>
<keyword evidence="2" id="KW-0133">Cell shape</keyword>
<keyword evidence="2" id="KW-0961">Cell wall biogenesis/degradation</keyword>
<evidence type="ECO:0000256" key="1">
    <source>
        <dbReference type="ARBA" id="ARBA00005898"/>
    </source>
</evidence>
<accession>A0A2H0TF42</accession>
<evidence type="ECO:0000259" key="3">
    <source>
        <dbReference type="Pfam" id="PF02875"/>
    </source>
</evidence>
<reference evidence="6" key="1">
    <citation type="submission" date="2017-09" db="EMBL/GenBank/DDBJ databases">
        <title>Depth-based differentiation of microbial function through sediment-hosted aquifers and enrichment of novel symbionts in the deep terrestrial subsurface.</title>
        <authorList>
            <person name="Probst A.J."/>
            <person name="Ladd B."/>
            <person name="Jarett J.K."/>
            <person name="Geller-Mcgrath D.E."/>
            <person name="Sieber C.M.K."/>
            <person name="Emerson J.B."/>
            <person name="Anantharaman K."/>
            <person name="Thomas B.C."/>
            <person name="Malmstrom R."/>
            <person name="Stieglmeier M."/>
            <person name="Klingl A."/>
            <person name="Woyke T."/>
            <person name="Ryan C.M."/>
            <person name="Banfield J.F."/>
        </authorList>
    </citation>
    <scope>NUCLEOTIDE SEQUENCE [LARGE SCALE GENOMIC DNA]</scope>
</reference>
<dbReference type="UniPathway" id="UPA00219"/>
<dbReference type="SUPFAM" id="SSF53244">
    <property type="entry name" value="MurD-like peptide ligases, peptide-binding domain"/>
    <property type="match status" value="1"/>
</dbReference>
<dbReference type="Gene3D" id="3.90.190.20">
    <property type="entry name" value="Mur ligase, C-terminal domain"/>
    <property type="match status" value="1"/>
</dbReference>
<dbReference type="Pfam" id="PF02875">
    <property type="entry name" value="Mur_ligase_C"/>
    <property type="match status" value="1"/>
</dbReference>
<dbReference type="GO" id="GO:0016881">
    <property type="term" value="F:acid-amino acid ligase activity"/>
    <property type="evidence" value="ECO:0007669"/>
    <property type="project" value="InterPro"/>
</dbReference>
<feature type="domain" description="Mur ligase central" evidence="4">
    <location>
        <begin position="60"/>
        <end position="209"/>
    </location>
</feature>
<dbReference type="AlphaFoldDB" id="A0A2H0TF42"/>
<gene>
    <name evidence="5" type="ORF">COU46_02765</name>
</gene>
<feature type="domain" description="Mur ligase C-terminal" evidence="3">
    <location>
        <begin position="269"/>
        <end position="402"/>
    </location>
</feature>
<comment type="pathway">
    <text evidence="2">Cell wall biogenesis; peptidoglycan biosynthesis.</text>
</comment>
<dbReference type="EMBL" id="PFCN01000033">
    <property type="protein sequence ID" value="PIR70166.1"/>
    <property type="molecule type" value="Genomic_DNA"/>
</dbReference>
<dbReference type="InterPro" id="IPR036565">
    <property type="entry name" value="Mur-like_cat_sf"/>
</dbReference>
<dbReference type="PANTHER" id="PTHR23135">
    <property type="entry name" value="MUR LIGASE FAMILY MEMBER"/>
    <property type="match status" value="1"/>
</dbReference>
<dbReference type="GO" id="GO:0005524">
    <property type="term" value="F:ATP binding"/>
    <property type="evidence" value="ECO:0007669"/>
    <property type="project" value="InterPro"/>
</dbReference>
<dbReference type="InterPro" id="IPR004101">
    <property type="entry name" value="Mur_ligase_C"/>
</dbReference>
<evidence type="ECO:0008006" key="7">
    <source>
        <dbReference type="Google" id="ProtNLM"/>
    </source>
</evidence>
<comment type="caution">
    <text evidence="5">The sequence shown here is derived from an EMBL/GenBank/DDBJ whole genome shotgun (WGS) entry which is preliminary data.</text>
</comment>
<dbReference type="Gene3D" id="3.40.1190.10">
    <property type="entry name" value="Mur-like, catalytic domain"/>
    <property type="match status" value="1"/>
</dbReference>
<keyword evidence="2" id="KW-0132">Cell division</keyword>
<evidence type="ECO:0000313" key="5">
    <source>
        <dbReference type="EMBL" id="PIR70166.1"/>
    </source>
</evidence>
<dbReference type="GO" id="GO:0005737">
    <property type="term" value="C:cytoplasm"/>
    <property type="evidence" value="ECO:0007669"/>
    <property type="project" value="UniProtKB-SubCell"/>
</dbReference>
<evidence type="ECO:0000313" key="6">
    <source>
        <dbReference type="Proteomes" id="UP000229383"/>
    </source>
</evidence>
<dbReference type="GO" id="GO:0008360">
    <property type="term" value="P:regulation of cell shape"/>
    <property type="evidence" value="ECO:0007669"/>
    <property type="project" value="UniProtKB-KW"/>
</dbReference>